<evidence type="ECO:0000313" key="1">
    <source>
        <dbReference type="EMBL" id="KAK4340933.1"/>
    </source>
</evidence>
<accession>A0AAE1QWL3</accession>
<comment type="caution">
    <text evidence="1">The sequence shown here is derived from an EMBL/GenBank/DDBJ whole genome shotgun (WGS) entry which is preliminary data.</text>
</comment>
<protein>
    <submittedName>
        <fullName evidence="1">Uncharacterized protein</fullName>
    </submittedName>
</protein>
<dbReference type="EMBL" id="JAVYJV010000022">
    <property type="protein sequence ID" value="KAK4340933.1"/>
    <property type="molecule type" value="Genomic_DNA"/>
</dbReference>
<dbReference type="AlphaFoldDB" id="A0AAE1QWL3"/>
<reference evidence="1" key="1">
    <citation type="submission" date="2023-12" db="EMBL/GenBank/DDBJ databases">
        <title>Genome assembly of Anisodus tanguticus.</title>
        <authorList>
            <person name="Wang Y.-J."/>
        </authorList>
    </citation>
    <scope>NUCLEOTIDE SEQUENCE</scope>
    <source>
        <strain evidence="1">KB-2021</strain>
        <tissue evidence="1">Leaf</tissue>
    </source>
</reference>
<sequence>MGVPIPNQSSVGGLLELHPRQERVTTCQLGDGLGTISSGLSPGVEQPTQNWYAQKEFDCLIKTKHCDRPNGCLCNVISAQCSECQSEEI</sequence>
<keyword evidence="2" id="KW-1185">Reference proteome</keyword>
<gene>
    <name evidence="1" type="ORF">RND71_039434</name>
</gene>
<organism evidence="1 2">
    <name type="scientific">Anisodus tanguticus</name>
    <dbReference type="NCBI Taxonomy" id="243964"/>
    <lineage>
        <taxon>Eukaryota</taxon>
        <taxon>Viridiplantae</taxon>
        <taxon>Streptophyta</taxon>
        <taxon>Embryophyta</taxon>
        <taxon>Tracheophyta</taxon>
        <taxon>Spermatophyta</taxon>
        <taxon>Magnoliopsida</taxon>
        <taxon>eudicotyledons</taxon>
        <taxon>Gunneridae</taxon>
        <taxon>Pentapetalae</taxon>
        <taxon>asterids</taxon>
        <taxon>lamiids</taxon>
        <taxon>Solanales</taxon>
        <taxon>Solanaceae</taxon>
        <taxon>Solanoideae</taxon>
        <taxon>Hyoscyameae</taxon>
        <taxon>Anisodus</taxon>
    </lineage>
</organism>
<proteinExistence type="predicted"/>
<evidence type="ECO:0000313" key="2">
    <source>
        <dbReference type="Proteomes" id="UP001291623"/>
    </source>
</evidence>
<dbReference type="Proteomes" id="UP001291623">
    <property type="component" value="Unassembled WGS sequence"/>
</dbReference>
<name>A0AAE1QWL3_9SOLA</name>